<evidence type="ECO:0000313" key="2">
    <source>
        <dbReference type="EMBL" id="MFC7198068.1"/>
    </source>
</evidence>
<evidence type="ECO:0000313" key="4">
    <source>
        <dbReference type="EMBL" id="MFC7198329.1"/>
    </source>
</evidence>
<reference evidence="5" key="2">
    <citation type="journal article" date="2019" name="Int. J. Syst. Evol. Microbiol.">
        <title>The Global Catalogue of Microorganisms (GCM) 10K type strain sequencing project: providing services to taxonomists for standard genome sequencing and annotation.</title>
        <authorList>
            <consortium name="The Broad Institute Genomics Platform"/>
            <consortium name="The Broad Institute Genome Sequencing Center for Infectious Disease"/>
            <person name="Wu L."/>
            <person name="Ma J."/>
        </authorList>
    </citation>
    <scope>NUCLEOTIDE SEQUENCE [LARGE SCALE GENOMIC DNA]</scope>
    <source>
        <strain evidence="5">XZGYJ-43</strain>
    </source>
</reference>
<evidence type="ECO:0008006" key="6">
    <source>
        <dbReference type="Google" id="ProtNLM"/>
    </source>
</evidence>
<name>A0ABD5YZF9_9EURY</name>
<sequence length="140" mass="15023">MADNHSSSDQQTASTQSISDVARRLESPLTDTVGESLVGIAAYENGEYSVPYRDGAASAQYTTADVTAILENVQLEGIGIPAYENHHGQSLRATARVYEDVVTVVVPVTETTGLVVALRNDTEHDPYEVIQTVEAAVSER</sequence>
<comment type="caution">
    <text evidence="3">The sequence shown here is derived from an EMBL/GenBank/DDBJ whole genome shotgun (WGS) entry which is preliminary data.</text>
</comment>
<evidence type="ECO:0000313" key="5">
    <source>
        <dbReference type="Proteomes" id="UP001596447"/>
    </source>
</evidence>
<organism evidence="3 5">
    <name type="scientific">Halospeciosus flavus</name>
    <dbReference type="NCBI Taxonomy" id="3032283"/>
    <lineage>
        <taxon>Archaea</taxon>
        <taxon>Methanobacteriati</taxon>
        <taxon>Methanobacteriota</taxon>
        <taxon>Stenosarchaea group</taxon>
        <taxon>Halobacteria</taxon>
        <taxon>Halobacteriales</taxon>
        <taxon>Halobacteriaceae</taxon>
        <taxon>Halospeciosus</taxon>
    </lineage>
</organism>
<dbReference type="InterPro" id="IPR055944">
    <property type="entry name" value="DUF7522"/>
</dbReference>
<dbReference type="Pfam" id="PF24366">
    <property type="entry name" value="DUF7522"/>
    <property type="match status" value="1"/>
</dbReference>
<feature type="region of interest" description="Disordered" evidence="1">
    <location>
        <begin position="1"/>
        <end position="20"/>
    </location>
</feature>
<dbReference type="EMBL" id="JBHTAR010000004">
    <property type="protein sequence ID" value="MFC7198329.1"/>
    <property type="molecule type" value="Genomic_DNA"/>
</dbReference>
<evidence type="ECO:0000313" key="3">
    <source>
        <dbReference type="EMBL" id="MFC7198308.1"/>
    </source>
</evidence>
<dbReference type="EMBL" id="JBHTAR010000003">
    <property type="protein sequence ID" value="MFC7198068.1"/>
    <property type="molecule type" value="Genomic_DNA"/>
</dbReference>
<dbReference type="Proteomes" id="UP001596447">
    <property type="component" value="Unassembled WGS sequence"/>
</dbReference>
<protein>
    <recommendedName>
        <fullName evidence="6">Roadblock/LAMTOR2 domain-containing protein</fullName>
    </recommendedName>
</protein>
<reference evidence="3" key="3">
    <citation type="submission" date="2024-09" db="EMBL/GenBank/DDBJ databases">
        <authorList>
            <person name="Sun Q."/>
        </authorList>
    </citation>
    <scope>NUCLEOTIDE SEQUENCE</scope>
    <source>
        <strain evidence="3">NBRC 114356</strain>
    </source>
</reference>
<dbReference type="EMBL" id="JBHTAR010000003">
    <property type="protein sequence ID" value="MFC7198308.1"/>
    <property type="molecule type" value="Genomic_DNA"/>
</dbReference>
<reference evidence="3" key="1">
    <citation type="journal article" date="2014" name="Int. J. Syst. Evol. Microbiol.">
        <title>Complete genome sequence of Corynebacterium casei LMG S-19264T (=DSM 44701T), isolated from a smear-ripened cheese.</title>
        <authorList>
            <consortium name="US DOE Joint Genome Institute (JGI-PGF)"/>
            <person name="Walter F."/>
            <person name="Albersmeier A."/>
            <person name="Kalinowski J."/>
            <person name="Ruckert C."/>
        </authorList>
    </citation>
    <scope>NUCLEOTIDE SEQUENCE [LARGE SCALE GENOMIC DNA]</scope>
    <source>
        <strain evidence="3">NBRC 114356</strain>
    </source>
</reference>
<evidence type="ECO:0000256" key="1">
    <source>
        <dbReference type="SAM" id="MobiDB-lite"/>
    </source>
</evidence>
<proteinExistence type="predicted"/>
<dbReference type="AlphaFoldDB" id="A0ABD5YZF9"/>
<dbReference type="RefSeq" id="WP_279530268.1">
    <property type="nucleotide sequence ID" value="NZ_CP122313.1"/>
</dbReference>
<keyword evidence="5" id="KW-1185">Reference proteome</keyword>
<gene>
    <name evidence="2" type="ORF">ACFQJ9_00920</name>
    <name evidence="3" type="ORF">ACFQJ9_02240</name>
    <name evidence="4" type="ORF">ACFQJ9_02385</name>
</gene>
<accession>A0ABD5YZF9</accession>
<feature type="compositionally biased region" description="Low complexity" evidence="1">
    <location>
        <begin position="7"/>
        <end position="20"/>
    </location>
</feature>